<feature type="compositionally biased region" description="Basic and acidic residues" evidence="1">
    <location>
        <begin position="496"/>
        <end position="506"/>
    </location>
</feature>
<feature type="compositionally biased region" description="Basic and acidic residues" evidence="1">
    <location>
        <begin position="109"/>
        <end position="118"/>
    </location>
</feature>
<evidence type="ECO:0000313" key="3">
    <source>
        <dbReference type="Proteomes" id="UP001162090"/>
    </source>
</evidence>
<feature type="compositionally biased region" description="Polar residues" evidence="1">
    <location>
        <begin position="511"/>
        <end position="525"/>
    </location>
</feature>
<proteinExistence type="predicted"/>
<evidence type="ECO:0008006" key="4">
    <source>
        <dbReference type="Google" id="ProtNLM"/>
    </source>
</evidence>
<feature type="region of interest" description="Disordered" evidence="1">
    <location>
        <begin position="1"/>
        <end position="562"/>
    </location>
</feature>
<dbReference type="InterPro" id="IPR026248">
    <property type="entry name" value="Fyv8"/>
</dbReference>
<feature type="compositionally biased region" description="Acidic residues" evidence="1">
    <location>
        <begin position="349"/>
        <end position="372"/>
    </location>
</feature>
<feature type="compositionally biased region" description="Basic and acidic residues" evidence="1">
    <location>
        <begin position="439"/>
        <end position="450"/>
    </location>
</feature>
<reference evidence="2" key="1">
    <citation type="submission" date="2022-10" db="EMBL/GenBank/DDBJ databases">
        <authorList>
            <person name="Byrne P K."/>
        </authorList>
    </citation>
    <scope>NUCLEOTIDE SEQUENCE</scope>
    <source>
        <strain evidence="2">CBS7001</strain>
    </source>
</reference>
<feature type="compositionally biased region" description="Acidic residues" evidence="1">
    <location>
        <begin position="95"/>
        <end position="108"/>
    </location>
</feature>
<gene>
    <name evidence="2" type="primary">SUVC07G4230</name>
    <name evidence="2" type="ORF">SUVC_07G4230</name>
</gene>
<feature type="compositionally biased region" description="Basic and acidic residues" evidence="1">
    <location>
        <begin position="74"/>
        <end position="94"/>
    </location>
</feature>
<evidence type="ECO:0000313" key="2">
    <source>
        <dbReference type="EMBL" id="CAI4063228.1"/>
    </source>
</evidence>
<dbReference type="Proteomes" id="UP001162090">
    <property type="component" value="Chromosome 7"/>
</dbReference>
<evidence type="ECO:0000256" key="1">
    <source>
        <dbReference type="SAM" id="MobiDB-lite"/>
    </source>
</evidence>
<feature type="compositionally biased region" description="Basic and acidic residues" evidence="1">
    <location>
        <begin position="317"/>
        <end position="329"/>
    </location>
</feature>
<dbReference type="AlphaFoldDB" id="A0AA35JID1"/>
<feature type="compositionally biased region" description="Basic and acidic residues" evidence="1">
    <location>
        <begin position="339"/>
        <end position="348"/>
    </location>
</feature>
<feature type="compositionally biased region" description="Acidic residues" evidence="1">
    <location>
        <begin position="223"/>
        <end position="247"/>
    </location>
</feature>
<accession>A0AA35JID1</accession>
<protein>
    <recommendedName>
        <fullName evidence="4">Protein FYV8</fullName>
    </recommendedName>
</protein>
<sequence>MSSEQVGRKKSYRWVSASQASYDGAGWDSSDEYDYSSEDDTKADGSHKKKVSNLPALPKLNYTDENNQPINNENHNEKRDNENKDDEKKDNDEKKDDDDDIDIDDVEVDVTKTDHTDKETEEPDHLSSTTSLKSPIENKKSLHANRAVNEDLDNLIEQISREMTPEIRQTSDFQRDSDSSDETQNKSQPQMPVSPLAENPCASYKEAEMELTEDGMYMNLPTENEDVNENENENSDEDDPEHEEEEFEVSKTGYLSGMLSSEQEEQVEQEKADEVENADMLEEERKSEEEEKSIGSRDSTEFFETSNKPIQVADIKNTGKETKLFDDGYRNSFFNDYQRSSESEKESKEDGDDDGDDDDDGDGDDGDDGDAYGDERSLLISDELSSVNQTPKQLDTTDDDALSYTESIKYLADDKNVEGEEEEDDEDEEANESDNEATDDYRFSSRERDSVLVSSDEDDGKASINSDSDDGSLKASRSGYLSKMIDDDESSDHDDEEKSTLDHNNAEDSENVNSKDSGVESTKNVNSDEEDSADEDKDLEESSTRDSTDIGSWKPDSEALRSGFVQDTANKKAPPGYVIDSNGKLVDLTPASMKPRVVSTYSEMESTWDAFPSKSGNGDDDLETIRDTKTLYDNNTIYNVPGLIGNHSNLPPLPTIAHEQLNEGNEINTTEDDNNNYNADNQVVRDASLKSESRAVSQGEMVSIHEPSSKEIAKLGQQINVPNLDVNKLLNSKTSHESKIHQLRNHKHQLDEYDTGIQTWINYTLKSSSRKDKDFIVEEYKQHNHVREAYANADDLSKKHTVINTVASVNQNVTHLRRRVFQHSMKPKDLFASIGKKKL</sequence>
<feature type="compositionally biased region" description="Acidic residues" evidence="1">
    <location>
        <begin position="29"/>
        <end position="38"/>
    </location>
</feature>
<feature type="compositionally biased region" description="Basic and acidic residues" evidence="1">
    <location>
        <begin position="283"/>
        <end position="300"/>
    </location>
</feature>
<organism evidence="2 3">
    <name type="scientific">Saccharomyces uvarum</name>
    <name type="common">Yeast</name>
    <name type="synonym">Saccharomyces bayanus var. uvarum</name>
    <dbReference type="NCBI Taxonomy" id="230603"/>
    <lineage>
        <taxon>Eukaryota</taxon>
        <taxon>Fungi</taxon>
        <taxon>Dikarya</taxon>
        <taxon>Ascomycota</taxon>
        <taxon>Saccharomycotina</taxon>
        <taxon>Saccharomycetes</taxon>
        <taxon>Saccharomycetales</taxon>
        <taxon>Saccharomycetaceae</taxon>
        <taxon>Saccharomyces</taxon>
    </lineage>
</organism>
<feature type="compositionally biased region" description="Acidic residues" evidence="1">
    <location>
        <begin position="527"/>
        <end position="539"/>
    </location>
</feature>
<name>A0AA35JID1_SACUV</name>
<feature type="compositionally biased region" description="Polar residues" evidence="1">
    <location>
        <begin position="383"/>
        <end position="394"/>
    </location>
</feature>
<feature type="compositionally biased region" description="Acidic residues" evidence="1">
    <location>
        <begin position="419"/>
        <end position="438"/>
    </location>
</feature>
<dbReference type="EMBL" id="OX365918">
    <property type="protein sequence ID" value="CAI4063228.1"/>
    <property type="molecule type" value="Genomic_DNA"/>
</dbReference>
<dbReference type="PRINTS" id="PR02076">
    <property type="entry name" value="PROTEINFYV8"/>
</dbReference>
<feature type="compositionally biased region" description="Acidic residues" evidence="1">
    <location>
        <begin position="486"/>
        <end position="495"/>
    </location>
</feature>